<dbReference type="PANTHER" id="PTHR22826">
    <property type="entry name" value="RHO GUANINE EXCHANGE FACTOR-RELATED"/>
    <property type="match status" value="1"/>
</dbReference>
<evidence type="ECO:0000313" key="3">
    <source>
        <dbReference type="Proteomes" id="UP001209878"/>
    </source>
</evidence>
<dbReference type="PANTHER" id="PTHR22826:SF106">
    <property type="entry name" value="TRIO, ISOFORM A"/>
    <property type="match status" value="1"/>
</dbReference>
<protein>
    <submittedName>
        <fullName evidence="2">Uncharacterized protein</fullName>
    </submittedName>
</protein>
<dbReference type="Proteomes" id="UP001209878">
    <property type="component" value="Unassembled WGS sequence"/>
</dbReference>
<dbReference type="AlphaFoldDB" id="A0AAD9P815"/>
<evidence type="ECO:0000256" key="1">
    <source>
        <dbReference type="ARBA" id="ARBA00022658"/>
    </source>
</evidence>
<dbReference type="GO" id="GO:0005737">
    <property type="term" value="C:cytoplasm"/>
    <property type="evidence" value="ECO:0007669"/>
    <property type="project" value="TreeGrafter"/>
</dbReference>
<dbReference type="GO" id="GO:0019898">
    <property type="term" value="C:extrinsic component of membrane"/>
    <property type="evidence" value="ECO:0007669"/>
    <property type="project" value="TreeGrafter"/>
</dbReference>
<dbReference type="GO" id="GO:0005085">
    <property type="term" value="F:guanyl-nucleotide exchange factor activity"/>
    <property type="evidence" value="ECO:0007669"/>
    <property type="project" value="UniProtKB-KW"/>
</dbReference>
<accession>A0AAD9P815</accession>
<proteinExistence type="predicted"/>
<comment type="caution">
    <text evidence="2">The sequence shown here is derived from an EMBL/GenBank/DDBJ whole genome shotgun (WGS) entry which is preliminary data.</text>
</comment>
<reference evidence="2" key="1">
    <citation type="journal article" date="2023" name="Mol. Biol. Evol.">
        <title>Third-Generation Sequencing Reveals the Adaptive Role of the Epigenome in Three Deep-Sea Polychaetes.</title>
        <authorList>
            <person name="Perez M."/>
            <person name="Aroh O."/>
            <person name="Sun Y."/>
            <person name="Lan Y."/>
            <person name="Juniper S.K."/>
            <person name="Young C.R."/>
            <person name="Angers B."/>
            <person name="Qian P.Y."/>
        </authorList>
    </citation>
    <scope>NUCLEOTIDE SEQUENCE</scope>
    <source>
        <strain evidence="2">R07B-5</strain>
    </source>
</reference>
<sequence>MEKAGSASVLYCIQPKNWLVEGYLRKKLGFLPSKSTKEIPQFEAAIFKRLSDVARLIDTSQLTEDFGGTMTYNHTLWCQFVEMKQNIETRIETLMERIPKAKDRVHMFLEYDMPVTTSAITALREQLHATYYDIMRDLNIEHLIDECNTQLEQLYTPTKYAQIMHTPLFNKAKVTVGEYREKLIEHRSHLKGMWQEADTILGEAVHLKKYEHKADKVRCYLSSDQQMFLYDIVFPFSCLMSSILGH</sequence>
<dbReference type="InterPro" id="IPR051336">
    <property type="entry name" value="RhoGEF_Guanine_NuclExch_SF"/>
</dbReference>
<gene>
    <name evidence="2" type="ORF">NP493_94g01003</name>
</gene>
<keyword evidence="3" id="KW-1185">Reference proteome</keyword>
<dbReference type="EMBL" id="JAODUO010000094">
    <property type="protein sequence ID" value="KAK2189889.1"/>
    <property type="molecule type" value="Genomic_DNA"/>
</dbReference>
<evidence type="ECO:0000313" key="2">
    <source>
        <dbReference type="EMBL" id="KAK2189889.1"/>
    </source>
</evidence>
<keyword evidence="1" id="KW-0344">Guanine-nucleotide releasing factor</keyword>
<organism evidence="2 3">
    <name type="scientific">Ridgeia piscesae</name>
    <name type="common">Tubeworm</name>
    <dbReference type="NCBI Taxonomy" id="27915"/>
    <lineage>
        <taxon>Eukaryota</taxon>
        <taxon>Metazoa</taxon>
        <taxon>Spiralia</taxon>
        <taxon>Lophotrochozoa</taxon>
        <taxon>Annelida</taxon>
        <taxon>Polychaeta</taxon>
        <taxon>Sedentaria</taxon>
        <taxon>Canalipalpata</taxon>
        <taxon>Sabellida</taxon>
        <taxon>Siboglinidae</taxon>
        <taxon>Ridgeia</taxon>
    </lineage>
</organism>
<name>A0AAD9P815_RIDPI</name>